<evidence type="ECO:0000313" key="4">
    <source>
        <dbReference type="Proteomes" id="UP000472265"/>
    </source>
</evidence>
<dbReference type="FunCoup" id="A0A671W8D0">
    <property type="interactions" value="1553"/>
</dbReference>
<keyword evidence="4" id="KW-1185">Reference proteome</keyword>
<protein>
    <recommendedName>
        <fullName evidence="2">26S proteasome non-ATPase regulatory subunit 5</fullName>
    </recommendedName>
</protein>
<name>A0A671W8D0_SPAAU</name>
<dbReference type="InterPro" id="IPR016024">
    <property type="entry name" value="ARM-type_fold"/>
</dbReference>
<dbReference type="SUPFAM" id="SSF48371">
    <property type="entry name" value="ARM repeat"/>
    <property type="match status" value="1"/>
</dbReference>
<dbReference type="PANTHER" id="PTHR13554:SF10">
    <property type="entry name" value="26S PROTEASOME NON-ATPASE REGULATORY SUBUNIT 5"/>
    <property type="match status" value="1"/>
</dbReference>
<dbReference type="AlphaFoldDB" id="A0A671W8D0"/>
<dbReference type="Proteomes" id="UP000472265">
    <property type="component" value="Chromosome 12"/>
</dbReference>
<dbReference type="OMA" id="WGQEYIS"/>
<comment type="similarity">
    <text evidence="1">Belongs to the proteasome subunit S5B/HSM3 family.</text>
</comment>
<proteinExistence type="inferred from homology"/>
<dbReference type="InterPro" id="IPR019538">
    <property type="entry name" value="PSMD5"/>
</dbReference>
<evidence type="ECO:0000313" key="3">
    <source>
        <dbReference type="Ensembl" id="ENSSAUP00010034919.1"/>
    </source>
</evidence>
<reference evidence="3" key="3">
    <citation type="submission" date="2025-09" db="UniProtKB">
        <authorList>
            <consortium name="Ensembl"/>
        </authorList>
    </citation>
    <scope>IDENTIFICATION</scope>
</reference>
<dbReference type="PANTHER" id="PTHR13554">
    <property type="entry name" value="26S PROTEASOME NON-ATPASE REGULATORY SUBUNIT 5-RELATED"/>
    <property type="match status" value="1"/>
</dbReference>
<dbReference type="GeneTree" id="ENSGT00390000013040"/>
<accession>A0A671W8D0</accession>
<dbReference type="GO" id="GO:0005829">
    <property type="term" value="C:cytosol"/>
    <property type="evidence" value="ECO:0007669"/>
    <property type="project" value="TreeGrafter"/>
</dbReference>
<sequence length="509" mass="55505">PAGGSIMAATIETLLEEISGVDDPIEELQCLKTALLSIPVSALRDAVSGQRFHVIFSLLNSNQRLVELCVAILERILVALSPVSLVQNYRVELQGGLTHPNDTVKILALTQIGRIVENPDALAEILNNPDILRAVIHCIGAEKIAVPKQAIQSLSKLSHSKPGLDKLFQSDLQKIMKDVMATSDIVRYRIYELVVEISSVSPISLGYCANSSFISQLLGELTGDDILIRATAIEMVTSLAHSQHGRQYLAQQGIMDKISNMIRGAETDSFSSLYLPGLVKFFGNLAIMDSPQQVCETYPAFQNKVFEMALDPDPVMIGVALDTLGLLGSTVEGKQVLQKTGEKFKAVLLRMSQLASSGATELRVRSLDAISQILTLQPEQQTEDLLALTESWFHLLSKHPMDMICNISTQPFPELHCGALGIFTAIATQPWGQKLMISTPSFMEFVLDRSTGQTKEAKDAKFELVGALVCSSTTAEILGSQHYIRLKTYLREGPYYVSAVASVSTEGAE</sequence>
<gene>
    <name evidence="3" type="primary">PSMD5</name>
    <name evidence="3" type="synonym">psmd5</name>
</gene>
<dbReference type="InterPro" id="IPR011989">
    <property type="entry name" value="ARM-like"/>
</dbReference>
<dbReference type="Gene3D" id="1.25.10.10">
    <property type="entry name" value="Leucine-rich Repeat Variant"/>
    <property type="match status" value="1"/>
</dbReference>
<evidence type="ECO:0000256" key="1">
    <source>
        <dbReference type="ARBA" id="ARBA00006823"/>
    </source>
</evidence>
<dbReference type="Ensembl" id="ENSSAUT00010036782.1">
    <property type="protein sequence ID" value="ENSSAUP00010034919.1"/>
    <property type="gene ID" value="ENSSAUG00010014769.1"/>
</dbReference>
<dbReference type="InParanoid" id="A0A671W8D0"/>
<reference evidence="3" key="2">
    <citation type="submission" date="2025-08" db="UniProtKB">
        <authorList>
            <consortium name="Ensembl"/>
        </authorList>
    </citation>
    <scope>IDENTIFICATION</scope>
</reference>
<reference evidence="3" key="1">
    <citation type="submission" date="2021-04" db="EMBL/GenBank/DDBJ databases">
        <authorList>
            <consortium name="Wellcome Sanger Institute Data Sharing"/>
        </authorList>
    </citation>
    <scope>NUCLEOTIDE SEQUENCE [LARGE SCALE GENOMIC DNA]</scope>
</reference>
<dbReference type="Pfam" id="PF10508">
    <property type="entry name" value="Proteasom_PSMB"/>
    <property type="match status" value="1"/>
</dbReference>
<evidence type="ECO:0000256" key="2">
    <source>
        <dbReference type="ARBA" id="ARBA00014933"/>
    </source>
</evidence>
<dbReference type="GO" id="GO:0043248">
    <property type="term" value="P:proteasome assembly"/>
    <property type="evidence" value="ECO:0007669"/>
    <property type="project" value="InterPro"/>
</dbReference>
<organism evidence="3 4">
    <name type="scientific">Sparus aurata</name>
    <name type="common">Gilthead sea bream</name>
    <dbReference type="NCBI Taxonomy" id="8175"/>
    <lineage>
        <taxon>Eukaryota</taxon>
        <taxon>Metazoa</taxon>
        <taxon>Chordata</taxon>
        <taxon>Craniata</taxon>
        <taxon>Vertebrata</taxon>
        <taxon>Euteleostomi</taxon>
        <taxon>Actinopterygii</taxon>
        <taxon>Neopterygii</taxon>
        <taxon>Teleostei</taxon>
        <taxon>Neoteleostei</taxon>
        <taxon>Acanthomorphata</taxon>
        <taxon>Eupercaria</taxon>
        <taxon>Spariformes</taxon>
        <taxon>Sparidae</taxon>
        <taxon>Sparus</taxon>
    </lineage>
</organism>
<dbReference type="FunFam" id="1.25.10.10:FF:000706">
    <property type="entry name" value="Proteasome (Prosome, macropain) 26S subunit, non-ATPase, 5"/>
    <property type="match status" value="1"/>
</dbReference>